<organism evidence="2 3">
    <name type="scientific">Acorus gramineus</name>
    <name type="common">Dwarf sweet flag</name>
    <dbReference type="NCBI Taxonomy" id="55184"/>
    <lineage>
        <taxon>Eukaryota</taxon>
        <taxon>Viridiplantae</taxon>
        <taxon>Streptophyta</taxon>
        <taxon>Embryophyta</taxon>
        <taxon>Tracheophyta</taxon>
        <taxon>Spermatophyta</taxon>
        <taxon>Magnoliopsida</taxon>
        <taxon>Liliopsida</taxon>
        <taxon>Acoraceae</taxon>
        <taxon>Acorus</taxon>
    </lineage>
</organism>
<evidence type="ECO:0000313" key="2">
    <source>
        <dbReference type="EMBL" id="KAK1269292.1"/>
    </source>
</evidence>
<dbReference type="AlphaFoldDB" id="A0AAV9AYG8"/>
<dbReference type="PANTHER" id="PTHR33132:SF135">
    <property type="entry name" value="OS02G0799700 PROTEIN"/>
    <property type="match status" value="1"/>
</dbReference>
<dbReference type="EMBL" id="JAUJYN010000006">
    <property type="protein sequence ID" value="KAK1269292.1"/>
    <property type="molecule type" value="Genomic_DNA"/>
</dbReference>
<evidence type="ECO:0000256" key="1">
    <source>
        <dbReference type="SAM" id="MobiDB-lite"/>
    </source>
</evidence>
<feature type="compositionally biased region" description="Basic residues" evidence="1">
    <location>
        <begin position="106"/>
        <end position="119"/>
    </location>
</feature>
<proteinExistence type="predicted"/>
<gene>
    <name evidence="2" type="ORF">QJS04_geneDACA005359</name>
</gene>
<name>A0AAV9AYG8_ACOGR</name>
<feature type="region of interest" description="Disordered" evidence="1">
    <location>
        <begin position="67"/>
        <end position="119"/>
    </location>
</feature>
<feature type="compositionally biased region" description="Pro residues" evidence="1">
    <location>
        <begin position="70"/>
        <end position="92"/>
    </location>
</feature>
<keyword evidence="3" id="KW-1185">Reference proteome</keyword>
<dbReference type="Proteomes" id="UP001179952">
    <property type="component" value="Unassembled WGS sequence"/>
</dbReference>
<dbReference type="PANTHER" id="PTHR33132">
    <property type="entry name" value="OSJNBB0118P14.9 PROTEIN"/>
    <property type="match status" value="1"/>
</dbReference>
<feature type="region of interest" description="Disordered" evidence="1">
    <location>
        <begin position="171"/>
        <end position="190"/>
    </location>
</feature>
<reference evidence="2" key="2">
    <citation type="submission" date="2023-06" db="EMBL/GenBank/DDBJ databases">
        <authorList>
            <person name="Ma L."/>
            <person name="Liu K.-W."/>
            <person name="Li Z."/>
            <person name="Hsiao Y.-Y."/>
            <person name="Qi Y."/>
            <person name="Fu T."/>
            <person name="Tang G."/>
            <person name="Zhang D."/>
            <person name="Sun W.-H."/>
            <person name="Liu D.-K."/>
            <person name="Li Y."/>
            <person name="Chen G.-Z."/>
            <person name="Liu X.-D."/>
            <person name="Liao X.-Y."/>
            <person name="Jiang Y.-T."/>
            <person name="Yu X."/>
            <person name="Hao Y."/>
            <person name="Huang J."/>
            <person name="Zhao X.-W."/>
            <person name="Ke S."/>
            <person name="Chen Y.-Y."/>
            <person name="Wu W.-L."/>
            <person name="Hsu J.-L."/>
            <person name="Lin Y.-F."/>
            <person name="Huang M.-D."/>
            <person name="Li C.-Y."/>
            <person name="Huang L."/>
            <person name="Wang Z.-W."/>
            <person name="Zhao X."/>
            <person name="Zhong W.-Y."/>
            <person name="Peng D.-H."/>
            <person name="Ahmad S."/>
            <person name="Lan S."/>
            <person name="Zhang J.-S."/>
            <person name="Tsai W.-C."/>
            <person name="Van De Peer Y."/>
            <person name="Liu Z.-J."/>
        </authorList>
    </citation>
    <scope>NUCLEOTIDE SEQUENCE</scope>
    <source>
        <strain evidence="2">SCP</strain>
        <tissue evidence="2">Leaves</tissue>
    </source>
</reference>
<sequence length="250" mass="27842">MRPLFTKFLFELKINGGDIKKQIKRFGLTCIERLPSLDLSIWTVLLLPLPLRLRLLLRLQLLHPLRTRILPPPTPPPPSSPPPTPTPTPTPQPSTLRLPDPPQPLRIRHPLRPRRPLLHRPIHLPSRSLAVDQPIVRRKPISAPSSRRTCMCSPTNHPGSFRCSLHKGFGPSPAASGGRGYSSSSSQLSQARRSAMTNSLVRIGTVEGDWVKRALAALIRPSSHQQRRRAAFQPRPTRLSVVSTAVDCES</sequence>
<reference evidence="2" key="1">
    <citation type="journal article" date="2023" name="Nat. Commun.">
        <title>Diploid and tetraploid genomes of Acorus and the evolution of monocots.</title>
        <authorList>
            <person name="Ma L."/>
            <person name="Liu K.W."/>
            <person name="Li Z."/>
            <person name="Hsiao Y.Y."/>
            <person name="Qi Y."/>
            <person name="Fu T."/>
            <person name="Tang G.D."/>
            <person name="Zhang D."/>
            <person name="Sun W.H."/>
            <person name="Liu D.K."/>
            <person name="Li Y."/>
            <person name="Chen G.Z."/>
            <person name="Liu X.D."/>
            <person name="Liao X.Y."/>
            <person name="Jiang Y.T."/>
            <person name="Yu X."/>
            <person name="Hao Y."/>
            <person name="Huang J."/>
            <person name="Zhao X.W."/>
            <person name="Ke S."/>
            <person name="Chen Y.Y."/>
            <person name="Wu W.L."/>
            <person name="Hsu J.L."/>
            <person name="Lin Y.F."/>
            <person name="Huang M.D."/>
            <person name="Li C.Y."/>
            <person name="Huang L."/>
            <person name="Wang Z.W."/>
            <person name="Zhao X."/>
            <person name="Zhong W.Y."/>
            <person name="Peng D.H."/>
            <person name="Ahmad S."/>
            <person name="Lan S."/>
            <person name="Zhang J.S."/>
            <person name="Tsai W.C."/>
            <person name="Van de Peer Y."/>
            <person name="Liu Z.J."/>
        </authorList>
    </citation>
    <scope>NUCLEOTIDE SEQUENCE</scope>
    <source>
        <strain evidence="2">SCP</strain>
    </source>
</reference>
<accession>A0AAV9AYG8</accession>
<protein>
    <submittedName>
        <fullName evidence="2">Uncharacterized protein</fullName>
    </submittedName>
</protein>
<comment type="caution">
    <text evidence="2">The sequence shown here is derived from an EMBL/GenBank/DDBJ whole genome shotgun (WGS) entry which is preliminary data.</text>
</comment>
<evidence type="ECO:0000313" key="3">
    <source>
        <dbReference type="Proteomes" id="UP001179952"/>
    </source>
</evidence>